<evidence type="ECO:0000313" key="2">
    <source>
        <dbReference type="EMBL" id="OUO57378.1"/>
    </source>
</evidence>
<evidence type="ECO:0008006" key="4">
    <source>
        <dbReference type="Google" id="ProtNLM"/>
    </source>
</evidence>
<protein>
    <recommendedName>
        <fullName evidence="4">Prepilin-type N-terminal cleavage/methylation domain-containing protein</fullName>
    </recommendedName>
</protein>
<dbReference type="Pfam" id="PF07963">
    <property type="entry name" value="N_methyl"/>
    <property type="match status" value="1"/>
</dbReference>
<organism evidence="2 3">
    <name type="scientific">Candidatus Avelusimicrobium gallicola</name>
    <dbReference type="NCBI Taxonomy" id="2562704"/>
    <lineage>
        <taxon>Bacteria</taxon>
        <taxon>Pseudomonadati</taxon>
        <taxon>Elusimicrobiota</taxon>
        <taxon>Elusimicrobia</taxon>
        <taxon>Elusimicrobiales</taxon>
        <taxon>Elusimicrobiaceae</taxon>
        <taxon>Candidatus Avelusimicrobium</taxon>
    </lineage>
</organism>
<keyword evidence="1" id="KW-0812">Transmembrane</keyword>
<feature type="transmembrane region" description="Helical" evidence="1">
    <location>
        <begin position="12"/>
        <end position="29"/>
    </location>
</feature>
<accession>A0A1Y4DKC5</accession>
<gene>
    <name evidence="2" type="ORF">B5F75_00985</name>
</gene>
<dbReference type="InterPro" id="IPR045584">
    <property type="entry name" value="Pilin-like"/>
</dbReference>
<comment type="caution">
    <text evidence="2">The sequence shown here is derived from an EMBL/GenBank/DDBJ whole genome shotgun (WGS) entry which is preliminary data.</text>
</comment>
<dbReference type="Proteomes" id="UP000196368">
    <property type="component" value="Unassembled WGS sequence"/>
</dbReference>
<dbReference type="PANTHER" id="PTHR30093">
    <property type="entry name" value="GENERAL SECRETION PATHWAY PROTEIN G"/>
    <property type="match status" value="1"/>
</dbReference>
<sequence>MNKHGFTLTELLVVVVIIGILAAIAVPWYQTAVDASRYTQLQVVVKSVKDGVELARMMTGSYPDSLEDLDIELPAGCTLQTDKTVAQCGKFYIDYLDGDDENIVGMMNFDTNTFTPSGNYVAYVMWLDYAANQAGRRECRAGASSSRMQKLCEDQPGTPDGTAGGSYCPSCKRYWLN</sequence>
<dbReference type="AlphaFoldDB" id="A0A1Y4DKC5"/>
<reference evidence="3" key="1">
    <citation type="submission" date="2017-04" db="EMBL/GenBank/DDBJ databases">
        <title>Function of individual gut microbiota members based on whole genome sequencing of pure cultures obtained from chicken caecum.</title>
        <authorList>
            <person name="Medvecky M."/>
            <person name="Cejkova D."/>
            <person name="Polansky O."/>
            <person name="Karasova D."/>
            <person name="Kubasova T."/>
            <person name="Cizek A."/>
            <person name="Rychlik I."/>
        </authorList>
    </citation>
    <scope>NUCLEOTIDE SEQUENCE [LARGE SCALE GENOMIC DNA]</scope>
    <source>
        <strain evidence="3">An273</strain>
    </source>
</reference>
<dbReference type="SUPFAM" id="SSF54523">
    <property type="entry name" value="Pili subunits"/>
    <property type="match status" value="1"/>
</dbReference>
<dbReference type="InterPro" id="IPR012902">
    <property type="entry name" value="N_methyl_site"/>
</dbReference>
<keyword evidence="1" id="KW-1133">Transmembrane helix</keyword>
<dbReference type="RefSeq" id="WP_087286573.1">
    <property type="nucleotide sequence ID" value="NZ_NFJD01000001.1"/>
</dbReference>
<keyword evidence="1" id="KW-0472">Membrane</keyword>
<dbReference type="Gene3D" id="3.30.700.10">
    <property type="entry name" value="Glycoprotein, Type 4 Pilin"/>
    <property type="match status" value="1"/>
</dbReference>
<evidence type="ECO:0000313" key="3">
    <source>
        <dbReference type="Proteomes" id="UP000196368"/>
    </source>
</evidence>
<keyword evidence="3" id="KW-1185">Reference proteome</keyword>
<proteinExistence type="predicted"/>
<name>A0A1Y4DKC5_9BACT</name>
<dbReference type="OrthoDB" id="5918848at2"/>
<dbReference type="EMBL" id="NFJD01000001">
    <property type="protein sequence ID" value="OUO57378.1"/>
    <property type="molecule type" value="Genomic_DNA"/>
</dbReference>
<evidence type="ECO:0000256" key="1">
    <source>
        <dbReference type="SAM" id="Phobius"/>
    </source>
</evidence>
<dbReference type="NCBIfam" id="TIGR02532">
    <property type="entry name" value="IV_pilin_GFxxxE"/>
    <property type="match status" value="1"/>
</dbReference>